<dbReference type="PANTHER" id="PTHR16193">
    <property type="entry name" value="TETRATRICOPEPTIDE REPEAT PROTEIN 27"/>
    <property type="match status" value="1"/>
</dbReference>
<evidence type="ECO:0000313" key="4">
    <source>
        <dbReference type="Proteomes" id="UP000000707"/>
    </source>
</evidence>
<dbReference type="Proteomes" id="UP000000707">
    <property type="component" value="Unassembled WGS sequence"/>
</dbReference>
<dbReference type="InterPro" id="IPR019734">
    <property type="entry name" value="TPR_rpt"/>
</dbReference>
<reference evidence="3 4" key="1">
    <citation type="journal article" date="2011" name="Proc. Natl. Acad. Sci. U.S.A.">
        <title>Comparative genomics of xylose-fermenting fungi for enhanced biofuel production.</title>
        <authorList>
            <person name="Wohlbach D.J."/>
            <person name="Kuo A."/>
            <person name="Sato T.K."/>
            <person name="Potts K.M."/>
            <person name="Salamov A.A."/>
            <person name="LaButti K.M."/>
            <person name="Sun H."/>
            <person name="Clum A."/>
            <person name="Pangilinan J.L."/>
            <person name="Lindquist E.A."/>
            <person name="Lucas S."/>
            <person name="Lapidus A."/>
            <person name="Jin M."/>
            <person name="Gunawan C."/>
            <person name="Balan V."/>
            <person name="Dale B.E."/>
            <person name="Jeffries T.W."/>
            <person name="Zinkel R."/>
            <person name="Barry K.W."/>
            <person name="Grigoriev I.V."/>
            <person name="Gasch A.P."/>
        </authorList>
    </citation>
    <scope>NUCLEOTIDE SEQUENCE [LARGE SCALE GENOMIC DNA]</scope>
    <source>
        <strain evidence="4">ATCC 10573 / BCRC 21748 / CBS 615 / JCM 9827 / NBRC 10315 / NRRL Y-1498 / VKM Y-70</strain>
    </source>
</reference>
<dbReference type="PANTHER" id="PTHR16193:SF0">
    <property type="entry name" value="TETRATRICOPEPTIDE REPEAT PROTEIN 27"/>
    <property type="match status" value="1"/>
</dbReference>
<name>G3BCR3_CANTC</name>
<dbReference type="eggNOG" id="KOG1128">
    <property type="taxonomic scope" value="Eukaryota"/>
</dbReference>
<dbReference type="Pfam" id="PF13181">
    <property type="entry name" value="TPR_8"/>
    <property type="match status" value="1"/>
</dbReference>
<dbReference type="OrthoDB" id="1936594at2759"/>
<evidence type="ECO:0000256" key="1">
    <source>
        <dbReference type="ARBA" id="ARBA00022737"/>
    </source>
</evidence>
<sequence length="914" mass="103327">MSEAAVKKLLANLLLLAPVKKFETIDIPEDIQSAYNPILHIAKGRSSELIRGNEYDPILYGDTAKFGSLADVHLQVIAIAFLQTFIQLNFTGPSVGFTQAVLFPDVDEHLVQFEALKLLSLEGQTPYDLSVDPVFFIISCLIFERLTNVSENQSLVGSSTNVNIEDCSASTNALKEANKSNPIIASALWWRSRALQVQTSLFSEPSSTIPSICTLLITPDIVNTVISSEDNEPHLQKYLQIIYYLENARLNIHSQTESLAIPLLGQVRKISDLALVLTGARAKRTKYQKFHTANLILLAKSQSTDFYEPEHNQDDAPESHDLNSDLLLERPHFESLEDLEMPDQPDTKRIKFDPGEPEQDHNVEKLLPIAPKQEDIPVSLKGIDPNNQPPLNELDNIQLLLRLTTIRQTTPSGNSLVEEELLALVSRILYMDSKQVNWSIFSRALWERSLLETGKAKTIERGILQMTSLIEEIGIKIKTRIIPQAQEEASLDDSSPAASRLRFIHQMTLMPQWSMDMKLAEKYMSIGVIRSALEIFERLQLSCETALCYAAVEQEQEAKRILLERIRLHPEDARAVSILGDITQDPELWEKAWEIGKYHKAKASLSHYYYSPPQSTGLSKNLNLAIIHMNHALQVNPLSYENWFFYGCCGLESEQYELAAEAFTRCVSLDDVNSHAWSNLATSLLKQEKTRPAFNALKKAVRAANETKRSRSWKIYENYLIVALKLHEWNDVLIATRELVDIKGGSEGEGSIDIPIVEKLVEILVSTEYPTEEDGRLTHFQTSCIDLICNIIPKVITTSSRCWRIVARVELWRKRPWASLDCHEKAYRAVTGNPDLETSEQVWNEAVDACADLTAAYESLGQMAGKHNAGDLVCKDWKYKAKQSIRSLMSKGKDTWEDSDGWYRLQDLKEEFSN</sequence>
<keyword evidence="1" id="KW-0677">Repeat</keyword>
<gene>
    <name evidence="3" type="ORF">CANTEDRAFT_100169</name>
</gene>
<keyword evidence="4" id="KW-1185">Reference proteome</keyword>
<accession>G3BCR3</accession>
<dbReference type="Gene3D" id="1.25.40.10">
    <property type="entry name" value="Tetratricopeptide repeat domain"/>
    <property type="match status" value="1"/>
</dbReference>
<protein>
    <submittedName>
        <fullName evidence="3">TPR-like protein</fullName>
    </submittedName>
</protein>
<dbReference type="EMBL" id="GL996528">
    <property type="protein sequence ID" value="EGV60860.1"/>
    <property type="molecule type" value="Genomic_DNA"/>
</dbReference>
<evidence type="ECO:0000256" key="2">
    <source>
        <dbReference type="ARBA" id="ARBA00022803"/>
    </source>
</evidence>
<dbReference type="SUPFAM" id="SSF48452">
    <property type="entry name" value="TPR-like"/>
    <property type="match status" value="1"/>
</dbReference>
<dbReference type="STRING" id="590646.G3BCR3"/>
<proteinExistence type="predicted"/>
<organism evidence="4">
    <name type="scientific">Candida tenuis (strain ATCC 10573 / BCRC 21748 / CBS 615 / JCM 9827 / NBRC 10315 / NRRL Y-1498 / VKM Y-70)</name>
    <name type="common">Yeast</name>
    <name type="synonym">Yamadazyma tenuis</name>
    <dbReference type="NCBI Taxonomy" id="590646"/>
    <lineage>
        <taxon>Eukaryota</taxon>
        <taxon>Fungi</taxon>
        <taxon>Dikarya</taxon>
        <taxon>Ascomycota</taxon>
        <taxon>Saccharomycotina</taxon>
        <taxon>Pichiomycetes</taxon>
        <taxon>Debaryomycetaceae</taxon>
        <taxon>Yamadazyma</taxon>
    </lineage>
</organism>
<evidence type="ECO:0000313" key="3">
    <source>
        <dbReference type="EMBL" id="EGV60860.1"/>
    </source>
</evidence>
<keyword evidence="2" id="KW-0802">TPR repeat</keyword>
<dbReference type="InterPro" id="IPR044244">
    <property type="entry name" value="TTC27/Emw1"/>
</dbReference>
<dbReference type="AlphaFoldDB" id="G3BCR3"/>
<dbReference type="HOGENOM" id="CLU_004905_0_1_1"/>
<dbReference type="InterPro" id="IPR011990">
    <property type="entry name" value="TPR-like_helical_dom_sf"/>
</dbReference>